<sequence length="217" mass="24339">MKKEVKKIITILKATPKLKLNIIASVVLFLLGMIGELLSHSNLSNMIFFTNSAIFFFTSIVNTSGSGLAQSSPSAKKLQTVYPFFIQIPLYIITFLLISIHRLYIVSKPLPNLSLQESYAKHGTLILAFSVLCINFMLYEILFSKRTLLSIIFMVIIFIPTIIFTSMLDEFFKINMKSAIAIGFLIMIAGSLLSILVANLLYKYPVSAHVMKENNKA</sequence>
<organism evidence="2 3">
    <name type="scientific">Butyrivibrio hungatei</name>
    <dbReference type="NCBI Taxonomy" id="185008"/>
    <lineage>
        <taxon>Bacteria</taxon>
        <taxon>Bacillati</taxon>
        <taxon>Bacillota</taxon>
        <taxon>Clostridia</taxon>
        <taxon>Lachnospirales</taxon>
        <taxon>Lachnospiraceae</taxon>
        <taxon>Butyrivibrio</taxon>
    </lineage>
</organism>
<feature type="transmembrane region" description="Helical" evidence="1">
    <location>
        <begin position="149"/>
        <end position="168"/>
    </location>
</feature>
<keyword evidence="1" id="KW-0812">Transmembrane</keyword>
<evidence type="ECO:0000313" key="3">
    <source>
        <dbReference type="Proteomes" id="UP000183047"/>
    </source>
</evidence>
<feature type="transmembrane region" description="Helical" evidence="1">
    <location>
        <begin position="81"/>
        <end position="104"/>
    </location>
</feature>
<gene>
    <name evidence="2" type="ORF">SAMN02910451_00207</name>
</gene>
<proteinExistence type="predicted"/>
<dbReference type="EMBL" id="FMUR01000003">
    <property type="protein sequence ID" value="SCX76675.1"/>
    <property type="molecule type" value="Genomic_DNA"/>
</dbReference>
<keyword evidence="3" id="KW-1185">Reference proteome</keyword>
<evidence type="ECO:0008006" key="4">
    <source>
        <dbReference type="Google" id="ProtNLM"/>
    </source>
</evidence>
<feature type="transmembrane region" description="Helical" evidence="1">
    <location>
        <begin position="20"/>
        <end position="40"/>
    </location>
</feature>
<feature type="transmembrane region" description="Helical" evidence="1">
    <location>
        <begin position="180"/>
        <end position="202"/>
    </location>
</feature>
<reference evidence="3" key="1">
    <citation type="submission" date="2016-10" db="EMBL/GenBank/DDBJ databases">
        <authorList>
            <person name="Varghese N."/>
            <person name="Submissions S."/>
        </authorList>
    </citation>
    <scope>NUCLEOTIDE SEQUENCE [LARGE SCALE GENOMIC DNA]</scope>
    <source>
        <strain evidence="3">XBD2006</strain>
    </source>
</reference>
<feature type="transmembrane region" description="Helical" evidence="1">
    <location>
        <begin position="46"/>
        <end position="69"/>
    </location>
</feature>
<name>A0A1G5AFN1_9FIRM</name>
<keyword evidence="1" id="KW-0472">Membrane</keyword>
<keyword evidence="1" id="KW-1133">Transmembrane helix</keyword>
<dbReference type="RefSeq" id="WP_074461050.1">
    <property type="nucleotide sequence ID" value="NZ_FMUR01000003.1"/>
</dbReference>
<evidence type="ECO:0000313" key="2">
    <source>
        <dbReference type="EMBL" id="SCX76675.1"/>
    </source>
</evidence>
<dbReference type="Proteomes" id="UP000183047">
    <property type="component" value="Unassembled WGS sequence"/>
</dbReference>
<dbReference type="OrthoDB" id="2005461at2"/>
<dbReference type="AlphaFoldDB" id="A0A1G5AFN1"/>
<evidence type="ECO:0000256" key="1">
    <source>
        <dbReference type="SAM" id="Phobius"/>
    </source>
</evidence>
<protein>
    <recommendedName>
        <fullName evidence="4">ABC-2 family transporter protein</fullName>
    </recommendedName>
</protein>
<accession>A0A1G5AFN1</accession>
<feature type="transmembrane region" description="Helical" evidence="1">
    <location>
        <begin position="124"/>
        <end position="142"/>
    </location>
</feature>